<evidence type="ECO:0000313" key="2">
    <source>
        <dbReference type="EMBL" id="KAK8769461.1"/>
    </source>
</evidence>
<dbReference type="InterPro" id="IPR032675">
    <property type="entry name" value="LRR_dom_sf"/>
</dbReference>
<name>A0AAQ4E435_AMBAM</name>
<evidence type="ECO:0000313" key="3">
    <source>
        <dbReference type="Proteomes" id="UP001321473"/>
    </source>
</evidence>
<dbReference type="InterPro" id="IPR052201">
    <property type="entry name" value="LRR-containing_regulator"/>
</dbReference>
<evidence type="ECO:0000256" key="1">
    <source>
        <dbReference type="ARBA" id="ARBA00022737"/>
    </source>
</evidence>
<comment type="caution">
    <text evidence="2">The sequence shown here is derived from an EMBL/GenBank/DDBJ whole genome shotgun (WGS) entry which is preliminary data.</text>
</comment>
<sequence>MGGAVSRYAGLSVDHRRPCTSQEGRLCHIFGSLKAWNSFLWMIGMELQEKSASELSLVKASDGTRLTESTTVNEKVLVRMHLYHLIAEHHCVVEATISDDILADHQDTICHAIRDSRGLKRITLAFRSLRLLFSWAHLAEAIGSMTRLESLSLHGNIHGDLVTSLAPILAGSASLSVFSAADMRAENPPVNVLVEGLFKNRSITEMSLTTKALGRGSRRTGSGSLDLGLAAYLRANTHLTSLKITAPLSGPEIDVMTVCMALSENTVLIRLDLELYKLRADYANPIKRLLSSSKTLKYFSLAYQYIDRGGAASNERRGPADVLSPMLYCPQCCKIHSQVTDRVRPWIMALLTDGTALQQLSVSMWGFCFLECQAFLQAMARNKTLQQLTMKVLHRNTLRMCSALGESGAQERVLVNGKSTVIYPEDTPSRIGHFQPVPFSLLQAVANEVTTTSHLTEIQLQVFSILCVTGETDPASTDIVQLIERAPCIKVLALSFQRECCNKCWNQCAPAICEAVCSNPAIRDLSVRFARRCRLYMAPLASLLHRSRTLRGFSLEPPCPYSFTEFVTELLKPEFEDNHTLHSLYFFYEGSEMMNERLAIQDIVHRNWALPKRAAAYVTGTSAKYTADAFQKVSESSALIEELRRVASIEEARANELIAESALRLANFTEFMRLAGVVFDSVECNPSEDGKVQLADLPELCLRRIRKFLRLSDVLDGQH</sequence>
<dbReference type="Gene3D" id="3.80.10.10">
    <property type="entry name" value="Ribonuclease Inhibitor"/>
    <property type="match status" value="2"/>
</dbReference>
<dbReference type="PANTHER" id="PTHR24111">
    <property type="entry name" value="LEUCINE-RICH REPEAT-CONTAINING PROTEIN 34"/>
    <property type="match status" value="1"/>
</dbReference>
<dbReference type="PANTHER" id="PTHR24111:SF0">
    <property type="entry name" value="LEUCINE-RICH REPEAT-CONTAINING PROTEIN"/>
    <property type="match status" value="1"/>
</dbReference>
<reference evidence="2 3" key="1">
    <citation type="journal article" date="2023" name="Arcadia Sci">
        <title>De novo assembly of a long-read Amblyomma americanum tick genome.</title>
        <authorList>
            <person name="Chou S."/>
            <person name="Poskanzer K.E."/>
            <person name="Rollins M."/>
            <person name="Thuy-Boun P.S."/>
        </authorList>
    </citation>
    <scope>NUCLEOTIDE SEQUENCE [LARGE SCALE GENOMIC DNA]</scope>
    <source>
        <strain evidence="2">F_SG_1</strain>
        <tissue evidence="2">Salivary glands</tissue>
    </source>
</reference>
<protein>
    <submittedName>
        <fullName evidence="2">Uncharacterized protein</fullName>
    </submittedName>
</protein>
<keyword evidence="3" id="KW-1185">Reference proteome</keyword>
<proteinExistence type="predicted"/>
<keyword evidence="1" id="KW-0677">Repeat</keyword>
<dbReference type="Proteomes" id="UP001321473">
    <property type="component" value="Unassembled WGS sequence"/>
</dbReference>
<dbReference type="EMBL" id="JARKHS020022568">
    <property type="protein sequence ID" value="KAK8769461.1"/>
    <property type="molecule type" value="Genomic_DNA"/>
</dbReference>
<dbReference type="AlphaFoldDB" id="A0AAQ4E435"/>
<dbReference type="SUPFAM" id="SSF52047">
    <property type="entry name" value="RNI-like"/>
    <property type="match status" value="2"/>
</dbReference>
<organism evidence="2 3">
    <name type="scientific">Amblyomma americanum</name>
    <name type="common">Lone star tick</name>
    <dbReference type="NCBI Taxonomy" id="6943"/>
    <lineage>
        <taxon>Eukaryota</taxon>
        <taxon>Metazoa</taxon>
        <taxon>Ecdysozoa</taxon>
        <taxon>Arthropoda</taxon>
        <taxon>Chelicerata</taxon>
        <taxon>Arachnida</taxon>
        <taxon>Acari</taxon>
        <taxon>Parasitiformes</taxon>
        <taxon>Ixodida</taxon>
        <taxon>Ixodoidea</taxon>
        <taxon>Ixodidae</taxon>
        <taxon>Amblyomminae</taxon>
        <taxon>Amblyomma</taxon>
    </lineage>
</organism>
<gene>
    <name evidence="2" type="ORF">V5799_014074</name>
</gene>
<accession>A0AAQ4E435</accession>